<feature type="region of interest" description="Disordered" evidence="1">
    <location>
        <begin position="210"/>
        <end position="252"/>
    </location>
</feature>
<dbReference type="EMBL" id="JAWHQM010000002">
    <property type="protein sequence ID" value="KAK5625521.1"/>
    <property type="molecule type" value="Genomic_DNA"/>
</dbReference>
<feature type="region of interest" description="Disordered" evidence="1">
    <location>
        <begin position="1"/>
        <end position="67"/>
    </location>
</feature>
<gene>
    <name evidence="4" type="ORF">RRF57_001237</name>
</gene>
<evidence type="ECO:0000313" key="4">
    <source>
        <dbReference type="EMBL" id="KAK5625521.1"/>
    </source>
</evidence>
<feature type="compositionally biased region" description="Polar residues" evidence="1">
    <location>
        <begin position="169"/>
        <end position="185"/>
    </location>
</feature>
<name>A0AAN7Z614_9PEZI</name>
<dbReference type="SMART" id="SM00443">
    <property type="entry name" value="G_patch"/>
    <property type="match status" value="1"/>
</dbReference>
<dbReference type="Gene3D" id="3.30.1370.50">
    <property type="entry name" value="R3H-like domain"/>
    <property type="match status" value="1"/>
</dbReference>
<sequence length="674" mass="75015">MVKRKNKPRAKTHPKAKRPPPQHIRQRFGPASNSNHSPFARPHGYTLADEARNTASNRRGFRGRDARLRHQPVLFISSGFMDPLKDFEIPRQSDPTVQEEVVISRYDKSNSLVSNAVKPEVPSIELPTIDHVTQSKPAELQDEHPAAQSDVDSDSSEEIILFKGRDAARQQQKFSPSRPTSSMIENASAAAPQEVTSDFRVVREITGVTISSGPGSQIDELDFIYPKPDRSQSTSSRRHRPNKNSDEDDEEAAIIADYIANTQNDFDDDEDDDLDDVAHPGLGSYSFSILRDLGGTNTDAFSSDPASEGDSEDDIDDDEEDEDRKRQLESEDERLAHLLAKQEELGLGGNDVMLFDGADANEGWTAVTSMPRRKTKRGSKKSRMFQGGGRFPNATKVAEAFDELDLMDMQSSRLLRSKKGPISFGLSDSELEDALNNAIKKDRLKKADKKKAREELRSQGLLGKNVNPHDLRVKYQGGMSLDDLADEIEVFMLSTREQCVIPEYELLNLQANPVRLILPPFDKGARKIVHTIANIFNIKSKSTGTGSSRYPVLYRSKATLPYDQDLFEQAFSRVRRTWFPRVDVDEKVVNAARVLKRAEPRAGKSKAGRSSLILREGDIVGQHASEIGIENKGRAMLEKMGWSKGMSLGTVETQGIIVPLTHVIKKTKAGLGDI</sequence>
<dbReference type="Pfam" id="PF01424">
    <property type="entry name" value="R3H"/>
    <property type="match status" value="1"/>
</dbReference>
<accession>A0AAN7Z614</accession>
<dbReference type="InterPro" id="IPR000467">
    <property type="entry name" value="G_patch_dom"/>
</dbReference>
<evidence type="ECO:0000256" key="1">
    <source>
        <dbReference type="SAM" id="MobiDB-lite"/>
    </source>
</evidence>
<feature type="domain" description="R3H" evidence="3">
    <location>
        <begin position="478"/>
        <end position="557"/>
    </location>
</feature>
<dbReference type="PANTHER" id="PTHR14195">
    <property type="entry name" value="G PATCH DOMAIN CONTAINING PROTEIN 2"/>
    <property type="match status" value="1"/>
</dbReference>
<feature type="region of interest" description="Disordered" evidence="1">
    <location>
        <begin position="138"/>
        <end position="195"/>
    </location>
</feature>
<feature type="compositionally biased region" description="Basic residues" evidence="1">
    <location>
        <begin position="1"/>
        <end position="26"/>
    </location>
</feature>
<comment type="caution">
    <text evidence="4">The sequence shown here is derived from an EMBL/GenBank/DDBJ whole genome shotgun (WGS) entry which is preliminary data.</text>
</comment>
<dbReference type="SUPFAM" id="SSF82708">
    <property type="entry name" value="R3H domain"/>
    <property type="match status" value="1"/>
</dbReference>
<feature type="region of interest" description="Disordered" evidence="1">
    <location>
        <begin position="296"/>
        <end position="329"/>
    </location>
</feature>
<dbReference type="InterPro" id="IPR001374">
    <property type="entry name" value="R3H_dom"/>
</dbReference>
<evidence type="ECO:0000259" key="3">
    <source>
        <dbReference type="PROSITE" id="PS51061"/>
    </source>
</evidence>
<feature type="compositionally biased region" description="Basic residues" evidence="1">
    <location>
        <begin position="371"/>
        <end position="383"/>
    </location>
</feature>
<feature type="domain" description="G-patch" evidence="2">
    <location>
        <begin position="629"/>
        <end position="674"/>
    </location>
</feature>
<proteinExistence type="predicted"/>
<dbReference type="InterPro" id="IPR051189">
    <property type="entry name" value="Splicing_assoc_domain"/>
</dbReference>
<feature type="compositionally biased region" description="Polar residues" evidence="1">
    <location>
        <begin position="296"/>
        <end position="305"/>
    </location>
</feature>
<organism evidence="4 5">
    <name type="scientific">Xylaria bambusicola</name>
    <dbReference type="NCBI Taxonomy" id="326684"/>
    <lineage>
        <taxon>Eukaryota</taxon>
        <taxon>Fungi</taxon>
        <taxon>Dikarya</taxon>
        <taxon>Ascomycota</taxon>
        <taxon>Pezizomycotina</taxon>
        <taxon>Sordariomycetes</taxon>
        <taxon>Xylariomycetidae</taxon>
        <taxon>Xylariales</taxon>
        <taxon>Xylariaceae</taxon>
        <taxon>Xylaria</taxon>
    </lineage>
</organism>
<evidence type="ECO:0008006" key="6">
    <source>
        <dbReference type="Google" id="ProtNLM"/>
    </source>
</evidence>
<keyword evidence="5" id="KW-1185">Reference proteome</keyword>
<dbReference type="AlphaFoldDB" id="A0AAN7Z614"/>
<reference evidence="4 5" key="1">
    <citation type="submission" date="2023-10" db="EMBL/GenBank/DDBJ databases">
        <title>Draft genome sequence of Xylaria bambusicola isolate GMP-LS, the root and basal stem rot pathogen of sugarcane in Indonesia.</title>
        <authorList>
            <person name="Selvaraj P."/>
            <person name="Muralishankar V."/>
            <person name="Muruganantham S."/>
            <person name="Sp S."/>
            <person name="Haryani S."/>
            <person name="Lau K.J.X."/>
            <person name="Naqvi N.I."/>
        </authorList>
    </citation>
    <scope>NUCLEOTIDE SEQUENCE [LARGE SCALE GENOMIC DNA]</scope>
    <source>
        <strain evidence="4">GMP-LS</strain>
    </source>
</reference>
<dbReference type="PROSITE" id="PS51061">
    <property type="entry name" value="R3H"/>
    <property type="match status" value="1"/>
</dbReference>
<dbReference type="GO" id="GO:0003676">
    <property type="term" value="F:nucleic acid binding"/>
    <property type="evidence" value="ECO:0007669"/>
    <property type="project" value="UniProtKB-UniRule"/>
</dbReference>
<feature type="region of interest" description="Disordered" evidence="1">
    <location>
        <begin position="369"/>
        <end position="391"/>
    </location>
</feature>
<evidence type="ECO:0000259" key="2">
    <source>
        <dbReference type="PROSITE" id="PS50174"/>
    </source>
</evidence>
<evidence type="ECO:0000313" key="5">
    <source>
        <dbReference type="Proteomes" id="UP001305414"/>
    </source>
</evidence>
<protein>
    <recommendedName>
        <fullName evidence="6">Protein SQS1</fullName>
    </recommendedName>
</protein>
<dbReference type="Proteomes" id="UP001305414">
    <property type="component" value="Unassembled WGS sequence"/>
</dbReference>
<dbReference type="InterPro" id="IPR036867">
    <property type="entry name" value="R3H_dom_sf"/>
</dbReference>
<feature type="compositionally biased region" description="Acidic residues" evidence="1">
    <location>
        <begin position="307"/>
        <end position="322"/>
    </location>
</feature>
<dbReference type="Pfam" id="PF01585">
    <property type="entry name" value="G-patch"/>
    <property type="match status" value="1"/>
</dbReference>
<dbReference type="PROSITE" id="PS50174">
    <property type="entry name" value="G_PATCH"/>
    <property type="match status" value="1"/>
</dbReference>